<accession>A0A328P6N1</accession>
<feature type="transmembrane region" description="Helical" evidence="1">
    <location>
        <begin position="134"/>
        <end position="158"/>
    </location>
</feature>
<keyword evidence="1" id="KW-0812">Transmembrane</keyword>
<feature type="transmembrane region" description="Helical" evidence="1">
    <location>
        <begin position="60"/>
        <end position="80"/>
    </location>
</feature>
<comment type="caution">
    <text evidence="2">The sequence shown here is derived from an EMBL/GenBank/DDBJ whole genome shotgun (WGS) entry which is preliminary data.</text>
</comment>
<dbReference type="EMBL" id="NFZS01000004">
    <property type="protein sequence ID" value="RAO75914.1"/>
    <property type="molecule type" value="Genomic_DNA"/>
</dbReference>
<proteinExistence type="predicted"/>
<evidence type="ECO:0000313" key="3">
    <source>
        <dbReference type="Proteomes" id="UP000248926"/>
    </source>
</evidence>
<reference evidence="2 3" key="1">
    <citation type="journal article" date="2018" name="Genet. Mol. Biol.">
        <title>The genome sequence of Dyella jiangningensis FCAV SCS01 from a lignocellulose-decomposing microbial consortium metagenome reveals potential for biotechnological applications.</title>
        <authorList>
            <person name="Desiderato J.G."/>
            <person name="Alvarenga D.O."/>
            <person name="Constancio M.T.L."/>
            <person name="Alves L.M.C."/>
            <person name="Varani A.M."/>
        </authorList>
    </citation>
    <scope>NUCLEOTIDE SEQUENCE [LARGE SCALE GENOMIC DNA]</scope>
    <source>
        <strain evidence="2 3">FCAV SCS01</strain>
    </source>
</reference>
<evidence type="ECO:0000256" key="1">
    <source>
        <dbReference type="SAM" id="Phobius"/>
    </source>
</evidence>
<dbReference type="AlphaFoldDB" id="A0A328P6N1"/>
<gene>
    <name evidence="2" type="ORF">CA260_17975</name>
</gene>
<dbReference type="OrthoDB" id="5985545at2"/>
<feature type="transmembrane region" description="Helical" evidence="1">
    <location>
        <begin position="35"/>
        <end position="54"/>
    </location>
</feature>
<dbReference type="RefSeq" id="WP_111984372.1">
    <property type="nucleotide sequence ID" value="NZ_NFZS01000004.1"/>
</dbReference>
<evidence type="ECO:0008006" key="4">
    <source>
        <dbReference type="Google" id="ProtNLM"/>
    </source>
</evidence>
<organism evidence="2 3">
    <name type="scientific">Dyella jiangningensis</name>
    <dbReference type="NCBI Taxonomy" id="1379159"/>
    <lineage>
        <taxon>Bacteria</taxon>
        <taxon>Pseudomonadati</taxon>
        <taxon>Pseudomonadota</taxon>
        <taxon>Gammaproteobacteria</taxon>
        <taxon>Lysobacterales</taxon>
        <taxon>Rhodanobacteraceae</taxon>
        <taxon>Dyella</taxon>
    </lineage>
</organism>
<keyword evidence="3" id="KW-1185">Reference proteome</keyword>
<feature type="transmembrane region" description="Helical" evidence="1">
    <location>
        <begin position="178"/>
        <end position="197"/>
    </location>
</feature>
<evidence type="ECO:0000313" key="2">
    <source>
        <dbReference type="EMBL" id="RAO75914.1"/>
    </source>
</evidence>
<keyword evidence="1" id="KW-0472">Membrane</keyword>
<name>A0A328P6N1_9GAMM</name>
<protein>
    <recommendedName>
        <fullName evidence="4">Transmembrane protein</fullName>
    </recommendedName>
</protein>
<keyword evidence="1" id="KW-1133">Transmembrane helix</keyword>
<sequence length="236" mass="26331">MSRRSLDFAYLEREVSQALLNTADPSPSAVERWSFALGFLIAGIASLVGTLIGGSTGLRIVQVGLVLELAGVLVSVVCFVRRVWGTFAHKHVGLASDLDRDFEELQRVLTWLRTFPYEERSRRLRFLQGRKATFAYRFGLIAGGVERLGVLPVLGLLYLQFKDWEFGDWEALGRVHMVGGLLLWMLLLTYLGAWWLAGLKGRVDLYEILLTEACIEPSPVADAGEESERCVVLSTP</sequence>
<dbReference type="Proteomes" id="UP000248926">
    <property type="component" value="Unassembled WGS sequence"/>
</dbReference>